<sequence>MQHAILHVNCTSNTSRDVLESVDSDMTFIFSNRRLVGNREAKEWLQLTKTKQEYATKSSINVKLLKGNAETRPRDPEGTTPYPRRESFLKLYDLSGRFICKVRAVNDHCHSYGDGVFESPRHGASVFNFDYYVKTFASISRGQNMNQTHPDEPLRRTNGGCGGALALNVENVYYALGFQMNYIRTDEHGQKRGTAKFITMQIVLRSPKFHHLNFVKGCPVQTALRAGLTPHLCASVTGISSDHLVFYSNLSRNLCHAREKSTGLSKFALQLTRPLLRALISALVASSHAKSNLSARVISRSAGKTPASTGNTAVLTDLYAFVNSISDDLWLLNSILRVTYVSTQSTQQPVPYVTIVTKVPWYRTFSASYLMSQNAADTLDYLPKHRNALSTMLTACRAKEREASNTPEQSPMRPPRSGYQTTLSLGVSEGFPHRHRL</sequence>
<evidence type="ECO:0000313" key="3">
    <source>
        <dbReference type="Proteomes" id="UP000299102"/>
    </source>
</evidence>
<keyword evidence="3" id="KW-1185">Reference proteome</keyword>
<reference evidence="2 3" key="1">
    <citation type="journal article" date="2019" name="Commun. Biol.">
        <title>The bagworm genome reveals a unique fibroin gene that provides high tensile strength.</title>
        <authorList>
            <person name="Kono N."/>
            <person name="Nakamura H."/>
            <person name="Ohtoshi R."/>
            <person name="Tomita M."/>
            <person name="Numata K."/>
            <person name="Arakawa K."/>
        </authorList>
    </citation>
    <scope>NUCLEOTIDE SEQUENCE [LARGE SCALE GENOMIC DNA]</scope>
</reference>
<accession>A0A4C1YL44</accession>
<dbReference type="EMBL" id="BGZK01001234">
    <property type="protein sequence ID" value="GBP75055.1"/>
    <property type="molecule type" value="Genomic_DNA"/>
</dbReference>
<evidence type="ECO:0000313" key="2">
    <source>
        <dbReference type="EMBL" id="GBP75055.1"/>
    </source>
</evidence>
<proteinExistence type="predicted"/>
<dbReference type="Proteomes" id="UP000299102">
    <property type="component" value="Unassembled WGS sequence"/>
</dbReference>
<dbReference type="AlphaFoldDB" id="A0A4C1YL44"/>
<organism evidence="2 3">
    <name type="scientific">Eumeta variegata</name>
    <name type="common">Bagworm moth</name>
    <name type="synonym">Eumeta japonica</name>
    <dbReference type="NCBI Taxonomy" id="151549"/>
    <lineage>
        <taxon>Eukaryota</taxon>
        <taxon>Metazoa</taxon>
        <taxon>Ecdysozoa</taxon>
        <taxon>Arthropoda</taxon>
        <taxon>Hexapoda</taxon>
        <taxon>Insecta</taxon>
        <taxon>Pterygota</taxon>
        <taxon>Neoptera</taxon>
        <taxon>Endopterygota</taxon>
        <taxon>Lepidoptera</taxon>
        <taxon>Glossata</taxon>
        <taxon>Ditrysia</taxon>
        <taxon>Tineoidea</taxon>
        <taxon>Psychidae</taxon>
        <taxon>Oiketicinae</taxon>
        <taxon>Eumeta</taxon>
    </lineage>
</organism>
<evidence type="ECO:0000256" key="1">
    <source>
        <dbReference type="SAM" id="MobiDB-lite"/>
    </source>
</evidence>
<feature type="region of interest" description="Disordered" evidence="1">
    <location>
        <begin position="399"/>
        <end position="437"/>
    </location>
</feature>
<gene>
    <name evidence="2" type="ORF">EVAR_48735_1</name>
</gene>
<comment type="caution">
    <text evidence="2">The sequence shown here is derived from an EMBL/GenBank/DDBJ whole genome shotgun (WGS) entry which is preliminary data.</text>
</comment>
<name>A0A4C1YL44_EUMVA</name>
<protein>
    <submittedName>
        <fullName evidence="2">Uncharacterized protein</fullName>
    </submittedName>
</protein>